<feature type="domain" description="Response regulatory" evidence="4">
    <location>
        <begin position="2"/>
        <end position="114"/>
    </location>
</feature>
<dbReference type="AlphaFoldDB" id="A0A1E5QM16"/>
<feature type="domain" description="Response regulatory" evidence="4">
    <location>
        <begin position="526"/>
        <end position="642"/>
    </location>
</feature>
<comment type="caution">
    <text evidence="6">The sequence shown here is derived from an EMBL/GenBank/DDBJ whole genome shotgun (WGS) entry which is preliminary data.</text>
</comment>
<dbReference type="STRING" id="1781255.BH720_08035"/>
<feature type="domain" description="Response regulatory" evidence="4">
    <location>
        <begin position="379"/>
        <end position="495"/>
    </location>
</feature>
<comment type="caution">
    <text evidence="2">Lacks conserved residue(s) required for the propagation of feature annotation.</text>
</comment>
<dbReference type="PROSITE" id="PS51755">
    <property type="entry name" value="OMPR_PHOB"/>
    <property type="match status" value="1"/>
</dbReference>
<evidence type="ECO:0000256" key="1">
    <source>
        <dbReference type="ARBA" id="ARBA00023125"/>
    </source>
</evidence>
<feature type="domain" description="OmpR/PhoB-type" evidence="5">
    <location>
        <begin position="123"/>
        <end position="222"/>
    </location>
</feature>
<protein>
    <recommendedName>
        <fullName evidence="7">Transcriptional regulator</fullName>
    </recommendedName>
</protein>
<evidence type="ECO:0000259" key="4">
    <source>
        <dbReference type="PROSITE" id="PS50110"/>
    </source>
</evidence>
<dbReference type="GO" id="GO:0006355">
    <property type="term" value="P:regulation of DNA-templated transcription"/>
    <property type="evidence" value="ECO:0007669"/>
    <property type="project" value="InterPro"/>
</dbReference>
<proteinExistence type="predicted"/>
<dbReference type="Gene3D" id="1.10.10.10">
    <property type="entry name" value="Winged helix-like DNA-binding domain superfamily/Winged helix DNA-binding domain"/>
    <property type="match status" value="1"/>
</dbReference>
<dbReference type="EMBL" id="MJGC01000045">
    <property type="protein sequence ID" value="OEJ75716.1"/>
    <property type="molecule type" value="Genomic_DNA"/>
</dbReference>
<dbReference type="GO" id="GO:0005829">
    <property type="term" value="C:cytosol"/>
    <property type="evidence" value="ECO:0007669"/>
    <property type="project" value="TreeGrafter"/>
</dbReference>
<dbReference type="Gene3D" id="3.40.50.2300">
    <property type="match status" value="3"/>
</dbReference>
<evidence type="ECO:0000313" key="6">
    <source>
        <dbReference type="EMBL" id="OEJ75716.1"/>
    </source>
</evidence>
<dbReference type="SMART" id="SM00448">
    <property type="entry name" value="REC"/>
    <property type="match status" value="3"/>
</dbReference>
<evidence type="ECO:0000256" key="2">
    <source>
        <dbReference type="PROSITE-ProRule" id="PRU00169"/>
    </source>
</evidence>
<reference evidence="6" key="1">
    <citation type="submission" date="2016-09" db="EMBL/GenBank/DDBJ databases">
        <title>Draft genome of thermotolerant cyanobacterium Desertifilum sp. strain IPPAS B-1220.</title>
        <authorList>
            <person name="Sinetova M.A."/>
            <person name="Bolakhan K."/>
            <person name="Zayadan B.K."/>
            <person name="Mironov K.S."/>
            <person name="Ustinova V."/>
            <person name="Kupriyanova E.V."/>
            <person name="Sidorov R.A."/>
            <person name="Skrypnik A.N."/>
            <person name="Gogoleva N.E."/>
            <person name="Gogolev Y.V."/>
            <person name="Los D.A."/>
        </authorList>
    </citation>
    <scope>NUCLEOTIDE SEQUENCE [LARGE SCALE GENOMIC DNA]</scope>
    <source>
        <strain evidence="6">IPPAS B-1220</strain>
    </source>
</reference>
<dbReference type="SUPFAM" id="SSF46894">
    <property type="entry name" value="C-terminal effector domain of the bipartite response regulators"/>
    <property type="match status" value="1"/>
</dbReference>
<dbReference type="RefSeq" id="WP_069966663.1">
    <property type="nucleotide sequence ID" value="NZ_CM124774.1"/>
</dbReference>
<accession>A0A1E5QM16</accession>
<evidence type="ECO:0000259" key="5">
    <source>
        <dbReference type="PROSITE" id="PS51755"/>
    </source>
</evidence>
<dbReference type="OrthoDB" id="442759at2"/>
<feature type="DNA-binding region" description="OmpR/PhoB-type" evidence="3">
    <location>
        <begin position="123"/>
        <end position="222"/>
    </location>
</feature>
<dbReference type="InterPro" id="IPR036388">
    <property type="entry name" value="WH-like_DNA-bd_sf"/>
</dbReference>
<dbReference type="GO" id="GO:0000976">
    <property type="term" value="F:transcription cis-regulatory region binding"/>
    <property type="evidence" value="ECO:0007669"/>
    <property type="project" value="TreeGrafter"/>
</dbReference>
<dbReference type="Pfam" id="PF00486">
    <property type="entry name" value="Trans_reg_C"/>
    <property type="match status" value="1"/>
</dbReference>
<dbReference type="InterPro" id="IPR001789">
    <property type="entry name" value="Sig_transdc_resp-reg_receiver"/>
</dbReference>
<dbReference type="PANTHER" id="PTHR48111:SF15">
    <property type="entry name" value="OMPR SUBFAMILY"/>
    <property type="match status" value="1"/>
</dbReference>
<dbReference type="CDD" id="cd00156">
    <property type="entry name" value="REC"/>
    <property type="match status" value="1"/>
</dbReference>
<dbReference type="Pfam" id="PF00072">
    <property type="entry name" value="Response_reg"/>
    <property type="match status" value="3"/>
</dbReference>
<keyword evidence="2" id="KW-0597">Phosphoprotein</keyword>
<dbReference type="SUPFAM" id="SSF52172">
    <property type="entry name" value="CheY-like"/>
    <property type="match status" value="4"/>
</dbReference>
<organism evidence="6">
    <name type="scientific">Desertifilum tharense IPPAS B-1220</name>
    <dbReference type="NCBI Taxonomy" id="1781255"/>
    <lineage>
        <taxon>Bacteria</taxon>
        <taxon>Bacillati</taxon>
        <taxon>Cyanobacteriota</taxon>
        <taxon>Cyanophyceae</taxon>
        <taxon>Desertifilales</taxon>
        <taxon>Desertifilaceae</taxon>
        <taxon>Desertifilum</taxon>
    </lineage>
</organism>
<dbReference type="InterPro" id="IPR016032">
    <property type="entry name" value="Sig_transdc_resp-reg_C-effctor"/>
</dbReference>
<gene>
    <name evidence="6" type="ORF">BH720_08035</name>
</gene>
<feature type="modified residue" description="4-aspartylphosphate" evidence="2">
    <location>
        <position position="428"/>
    </location>
</feature>
<dbReference type="SMART" id="SM00862">
    <property type="entry name" value="Trans_reg_C"/>
    <property type="match status" value="1"/>
</dbReference>
<dbReference type="InterPro" id="IPR039420">
    <property type="entry name" value="WalR-like"/>
</dbReference>
<evidence type="ECO:0000256" key="3">
    <source>
        <dbReference type="PROSITE-ProRule" id="PRU01091"/>
    </source>
</evidence>
<dbReference type="InterPro" id="IPR001867">
    <property type="entry name" value="OmpR/PhoB-type_DNA-bd"/>
</dbReference>
<sequence length="682" mass="76419">MRILLFEVDPVGRASLTEALAHYHYQVNIAPDSQTGLEWAIAHSYELVVLNVPSSEGISLCRQLRDRGYEKLILLLATSDPNPDIIAGLDAGADDCIAGSCDLSELMARIRALLRRREAAFIPAVLTWGDLCFNSASAEVTYRSQVLSLTPKEYNLLELFLRNPQRIFSRSAIIDRLWSLDTLPTENAVTTHIKGLRQQLKIAGMPVDIIETVYGLGYRLKAFPKSSTLAETPEAESEKPILPTHLQFKIGMIDGDPSEQNRAWLKNLQSAGVCWGFYFKRIADVSQAAIAISKTPLDALLVNFNAPDFDENCFNELQELVTQFPNLPVLAFAEPDSWLDRIVISRLGGSQCLQKNQPLEQILRAIATALPHNSIVEATVMAVNDDPLVLCELEHLLQPWGVRLVQVSDPQFFWSTLGETAPDLLILDLEMPGVRGIELCRAVRQDPKWGDLPIIAVTATPDTQLIHQVFIAGADDFVSKPIVGPELITRVVSRLDRVPLRYQLEQIRLKTVKQPLKESLKEYQANLLLVDDQPNNLRTLTAILNGQGYKIRKATSGENALETVSYQLPDLILLDIKMPEMDGYTICSALKSAAETREIPVIFLSALDDVTDKVKAFAVGGADYISKPFQAEEVLVRIKHQLTLRRQQQQLIEQNQRLQWEIQERKRVEAALRESEARQRSK</sequence>
<dbReference type="GO" id="GO:0032993">
    <property type="term" value="C:protein-DNA complex"/>
    <property type="evidence" value="ECO:0007669"/>
    <property type="project" value="TreeGrafter"/>
</dbReference>
<dbReference type="GO" id="GO:0000156">
    <property type="term" value="F:phosphorelay response regulator activity"/>
    <property type="evidence" value="ECO:0007669"/>
    <property type="project" value="TreeGrafter"/>
</dbReference>
<dbReference type="CDD" id="cd00383">
    <property type="entry name" value="trans_reg_C"/>
    <property type="match status" value="1"/>
</dbReference>
<evidence type="ECO:0008006" key="7">
    <source>
        <dbReference type="Google" id="ProtNLM"/>
    </source>
</evidence>
<dbReference type="PROSITE" id="PS50110">
    <property type="entry name" value="RESPONSE_REGULATORY"/>
    <property type="match status" value="3"/>
</dbReference>
<dbReference type="InterPro" id="IPR011006">
    <property type="entry name" value="CheY-like_superfamily"/>
</dbReference>
<dbReference type="PANTHER" id="PTHR48111">
    <property type="entry name" value="REGULATOR OF RPOS"/>
    <property type="match status" value="1"/>
</dbReference>
<keyword evidence="1 3" id="KW-0238">DNA-binding</keyword>
<dbReference type="CDD" id="cd19920">
    <property type="entry name" value="REC_PA4781-like"/>
    <property type="match status" value="1"/>
</dbReference>
<feature type="modified residue" description="4-aspartylphosphate" evidence="2">
    <location>
        <position position="575"/>
    </location>
</feature>
<name>A0A1E5QM16_9CYAN</name>